<dbReference type="PANTHER" id="PTHR31956">
    <property type="entry name" value="NON-SPECIFIC PHOSPHOLIPASE C4-RELATED"/>
    <property type="match status" value="1"/>
</dbReference>
<proteinExistence type="predicted"/>
<evidence type="ECO:0000313" key="4">
    <source>
        <dbReference type="Proteomes" id="UP000566819"/>
    </source>
</evidence>
<evidence type="ECO:0000256" key="1">
    <source>
        <dbReference type="ARBA" id="ARBA00022801"/>
    </source>
</evidence>
<dbReference type="Gene3D" id="3.40.720.10">
    <property type="entry name" value="Alkaline Phosphatase, subunit A"/>
    <property type="match status" value="2"/>
</dbReference>
<dbReference type="InterPro" id="IPR007312">
    <property type="entry name" value="Phosphoesterase"/>
</dbReference>
<dbReference type="EMBL" id="JAAMPI010000159">
    <property type="protein sequence ID" value="KAF4634801.1"/>
    <property type="molecule type" value="Genomic_DNA"/>
</dbReference>
<reference evidence="3 4" key="1">
    <citation type="submission" date="2020-03" db="EMBL/GenBank/DDBJ databases">
        <title>Draft Genome Sequence of Cudoniella acicularis.</title>
        <authorList>
            <person name="Buettner E."/>
            <person name="Kellner H."/>
        </authorList>
    </citation>
    <scope>NUCLEOTIDE SEQUENCE [LARGE SCALE GENOMIC DNA]</scope>
    <source>
        <strain evidence="3 4">DSM 108380</strain>
    </source>
</reference>
<dbReference type="Proteomes" id="UP000566819">
    <property type="component" value="Unassembled WGS sequence"/>
</dbReference>
<dbReference type="AlphaFoldDB" id="A0A8H4RSU8"/>
<dbReference type="Pfam" id="PF04185">
    <property type="entry name" value="Phosphoesterase"/>
    <property type="match status" value="1"/>
</dbReference>
<gene>
    <name evidence="3" type="ORF">G7Y89_g3321</name>
</gene>
<feature type="chain" id="PRO_5034088576" description="Non-hemolytic phospholipase C" evidence="2">
    <location>
        <begin position="18"/>
        <end position="602"/>
    </location>
</feature>
<organism evidence="3 4">
    <name type="scientific">Cudoniella acicularis</name>
    <dbReference type="NCBI Taxonomy" id="354080"/>
    <lineage>
        <taxon>Eukaryota</taxon>
        <taxon>Fungi</taxon>
        <taxon>Dikarya</taxon>
        <taxon>Ascomycota</taxon>
        <taxon>Pezizomycotina</taxon>
        <taxon>Leotiomycetes</taxon>
        <taxon>Helotiales</taxon>
        <taxon>Tricladiaceae</taxon>
        <taxon>Cudoniella</taxon>
    </lineage>
</organism>
<keyword evidence="2" id="KW-0732">Signal</keyword>
<evidence type="ECO:0000256" key="2">
    <source>
        <dbReference type="SAM" id="SignalP"/>
    </source>
</evidence>
<name>A0A8H4RSU8_9HELO</name>
<dbReference type="OrthoDB" id="5135119at2759"/>
<evidence type="ECO:0000313" key="3">
    <source>
        <dbReference type="EMBL" id="KAF4634801.1"/>
    </source>
</evidence>
<comment type="caution">
    <text evidence="3">The sequence shown here is derived from an EMBL/GenBank/DDBJ whole genome shotgun (WGS) entry which is preliminary data.</text>
</comment>
<keyword evidence="1" id="KW-0378">Hydrolase</keyword>
<keyword evidence="4" id="KW-1185">Reference proteome</keyword>
<evidence type="ECO:0008006" key="5">
    <source>
        <dbReference type="Google" id="ProtNLM"/>
    </source>
</evidence>
<dbReference type="InterPro" id="IPR017850">
    <property type="entry name" value="Alkaline_phosphatase_core_sf"/>
</dbReference>
<feature type="signal peptide" evidence="2">
    <location>
        <begin position="1"/>
        <end position="17"/>
    </location>
</feature>
<accession>A0A8H4RSU8</accession>
<protein>
    <recommendedName>
        <fullName evidence="5">Non-hemolytic phospholipase C</fullName>
    </recommendedName>
</protein>
<dbReference type="PANTHER" id="PTHR31956:SF1">
    <property type="entry name" value="NON-SPECIFIC PHOSPHOLIPASE C1"/>
    <property type="match status" value="1"/>
</dbReference>
<dbReference type="GO" id="GO:0042578">
    <property type="term" value="F:phosphoric ester hydrolase activity"/>
    <property type="evidence" value="ECO:0007669"/>
    <property type="project" value="UniProtKB-ARBA"/>
</dbReference>
<sequence length="602" mass="66923">MSKYVVSLLVLTSAVNAASLGDVKHVIMLMMENRSFQHYFGTMSGVRGFADPNVQINPDGRSVWYQNVTGVTEETDWLLPYWLNYLGGEENFNKSMCLCAGANNWIPTQQAMNGGLMNKWAQVDTSQSWGYFKRQDIPWHFALAESYTIGDAYHYYFEYRSKQMVLAGCVAENLDCLPLQWPAYAQYLDEAGVDWRSFQDSYNWATNSGLFYFAAFQQAAVNSSLYQRGLAFDGDNSLASFKAAAANGTLPEVSWVFPPGALQEHPPNTPKDASWFMNQIVSAAINGPNYNETVILINYDEAGGWGDAVHPLVSPEGTAGEWFEDPYGELGYTFSGPGIRIPLFIISPFTRGGHVFTERADHSSIIQFLEEYLTARGYHNVTTGQLSDWRRDHMSNLVNAFDFENPDYSIPDLPVPDYPITNSDGEIIGMYSGFCAVEWTGSCSGSEYVTGIPYGNQTEENSLVYEDGFKGVRGYLAEGHYLVFESNGYALSNPNNTQKQFEATPANAPYNSINQRWVIHGIAAEGTTFNITSAVDGQYISQHSSLSISVTGAEIYNITYIGSSQYILQKENGDYLNIQPGGSLSFDSKPVPYSIYSVTYNS</sequence>